<evidence type="ECO:0000259" key="2">
    <source>
        <dbReference type="PROSITE" id="PS52015"/>
    </source>
</evidence>
<feature type="signal peptide" evidence="1">
    <location>
        <begin position="1"/>
        <end position="22"/>
    </location>
</feature>
<dbReference type="PROSITE" id="PS52015">
    <property type="entry name" value="TONB_CTD"/>
    <property type="match status" value="1"/>
</dbReference>
<protein>
    <recommendedName>
        <fullName evidence="2">TonB C-terminal domain-containing protein</fullName>
    </recommendedName>
</protein>
<feature type="chain" id="PRO_5020247514" description="TonB C-terminal domain-containing protein" evidence="1">
    <location>
        <begin position="23"/>
        <end position="255"/>
    </location>
</feature>
<dbReference type="Gene3D" id="3.30.1150.10">
    <property type="match status" value="1"/>
</dbReference>
<keyword evidence="4" id="KW-1185">Reference proteome</keyword>
<dbReference type="InterPro" id="IPR037682">
    <property type="entry name" value="TonB_C"/>
</dbReference>
<name>A0A4R5U8R5_9GAMM</name>
<evidence type="ECO:0000313" key="4">
    <source>
        <dbReference type="Proteomes" id="UP000295543"/>
    </source>
</evidence>
<sequence>MRHTLVLTGSLLAFAIAAPAGARGAAEVVAFPTMVKVVVDERGQPTDIEASPRLPQGLRDFVEARARDLAFEPAVIEGRPLGGVTYVVFGVCAVPAAGDQMHLAAEYRSHGPGLADGSAYPAPPRYPVEAARRGLSASMTVNYTVQPDGSASLDSVEFADSTRERNRAPFERMAREWVAGMQALPEQVDGRAITTRVSTPVTLEVANTGSRKAREMLKNMQDSRTGSAECVAAEQGQAGGQIVTAQSAFAIRDAG</sequence>
<dbReference type="GO" id="GO:0055085">
    <property type="term" value="P:transmembrane transport"/>
    <property type="evidence" value="ECO:0007669"/>
    <property type="project" value="InterPro"/>
</dbReference>
<dbReference type="SUPFAM" id="SSF74653">
    <property type="entry name" value="TolA/TonB C-terminal domain"/>
    <property type="match status" value="1"/>
</dbReference>
<feature type="domain" description="TonB C-terminal" evidence="2">
    <location>
        <begin position="111"/>
        <end position="212"/>
    </location>
</feature>
<dbReference type="OrthoDB" id="5982836at2"/>
<organism evidence="3 4">
    <name type="scientific">Luteimonas terrae</name>
    <dbReference type="NCBI Taxonomy" id="1530191"/>
    <lineage>
        <taxon>Bacteria</taxon>
        <taxon>Pseudomonadati</taxon>
        <taxon>Pseudomonadota</taxon>
        <taxon>Gammaproteobacteria</taxon>
        <taxon>Lysobacterales</taxon>
        <taxon>Lysobacteraceae</taxon>
        <taxon>Luteimonas</taxon>
    </lineage>
</organism>
<reference evidence="3 4" key="1">
    <citation type="submission" date="2019-03" db="EMBL/GenBank/DDBJ databases">
        <title>Luteimonas zhaokaii sp.nov., isolated from the rectal contents of Plateau pika in Yushu, Qinghai Province, China.</title>
        <authorList>
            <person name="Zhang G."/>
        </authorList>
    </citation>
    <scope>NUCLEOTIDE SEQUENCE [LARGE SCALE GENOMIC DNA]</scope>
    <source>
        <strain evidence="3 4">THG-MD21</strain>
    </source>
</reference>
<gene>
    <name evidence="3" type="ORF">E2F49_09635</name>
</gene>
<accession>A0A4R5U8R5</accession>
<keyword evidence="1" id="KW-0732">Signal</keyword>
<dbReference type="EMBL" id="SMTG01000004">
    <property type="protein sequence ID" value="TDK30622.1"/>
    <property type="molecule type" value="Genomic_DNA"/>
</dbReference>
<dbReference type="Proteomes" id="UP000295543">
    <property type="component" value="Unassembled WGS sequence"/>
</dbReference>
<proteinExistence type="predicted"/>
<evidence type="ECO:0000256" key="1">
    <source>
        <dbReference type="SAM" id="SignalP"/>
    </source>
</evidence>
<comment type="caution">
    <text evidence="3">The sequence shown here is derived from an EMBL/GenBank/DDBJ whole genome shotgun (WGS) entry which is preliminary data.</text>
</comment>
<dbReference type="AlphaFoldDB" id="A0A4R5U8R5"/>
<evidence type="ECO:0000313" key="3">
    <source>
        <dbReference type="EMBL" id="TDK30622.1"/>
    </source>
</evidence>